<dbReference type="Proteomes" id="UP000614200">
    <property type="component" value="Unassembled WGS sequence"/>
</dbReference>
<sequence length="183" mass="21182">MSLYDINVKDIDGNEVDLNQFKGKVMIIANTASKCGFTPQYKDLEKIYNQYKEKGLVILGAPCDQFADQEFNTNDEVKSFCELNYGVTFPLFEKMDVRGTSAHPLFKYLTEKAPFKGFDRSQASHKMLEKVLEEKYPEMLHGDSIKWNFTKFLIDQEGNIIKRFESPVDPLDMIDDIEKLLQK</sequence>
<reference evidence="6 7" key="1">
    <citation type="submission" date="2020-11" db="EMBL/GenBank/DDBJ databases">
        <title>Fusibacter basophilias sp. nov.</title>
        <authorList>
            <person name="Qiu D."/>
        </authorList>
    </citation>
    <scope>NUCLEOTIDE SEQUENCE [LARGE SCALE GENOMIC DNA]</scope>
    <source>
        <strain evidence="6 7">Q10-2</strain>
    </source>
</reference>
<evidence type="ECO:0000256" key="2">
    <source>
        <dbReference type="ARBA" id="ARBA00022559"/>
    </source>
</evidence>
<dbReference type="PANTHER" id="PTHR11592:SF78">
    <property type="entry name" value="GLUTATHIONE PEROXIDASE"/>
    <property type="match status" value="1"/>
</dbReference>
<dbReference type="Pfam" id="PF00255">
    <property type="entry name" value="GSHPx"/>
    <property type="match status" value="1"/>
</dbReference>
<proteinExistence type="inferred from homology"/>
<feature type="domain" description="Thioredoxin" evidence="5">
    <location>
        <begin position="1"/>
        <end position="182"/>
    </location>
</feature>
<evidence type="ECO:0000259" key="5">
    <source>
        <dbReference type="PROSITE" id="PS51352"/>
    </source>
</evidence>
<evidence type="ECO:0000313" key="6">
    <source>
        <dbReference type="EMBL" id="MBF4692992.1"/>
    </source>
</evidence>
<comment type="similarity">
    <text evidence="1 4">Belongs to the glutathione peroxidase family.</text>
</comment>
<evidence type="ECO:0000256" key="3">
    <source>
        <dbReference type="ARBA" id="ARBA00023002"/>
    </source>
</evidence>
<dbReference type="SUPFAM" id="SSF52833">
    <property type="entry name" value="Thioredoxin-like"/>
    <property type="match status" value="1"/>
</dbReference>
<evidence type="ECO:0000256" key="4">
    <source>
        <dbReference type="RuleBase" id="RU000499"/>
    </source>
</evidence>
<keyword evidence="3 4" id="KW-0560">Oxidoreductase</keyword>
<comment type="caution">
    <text evidence="6">The sequence shown here is derived from an EMBL/GenBank/DDBJ whole genome shotgun (WGS) entry which is preliminary data.</text>
</comment>
<dbReference type="Gene3D" id="3.40.30.10">
    <property type="entry name" value="Glutaredoxin"/>
    <property type="match status" value="1"/>
</dbReference>
<keyword evidence="7" id="KW-1185">Reference proteome</keyword>
<accession>A0ABR9ZRB5</accession>
<name>A0ABR9ZRB5_9FIRM</name>
<dbReference type="CDD" id="cd00340">
    <property type="entry name" value="GSH_Peroxidase"/>
    <property type="match status" value="1"/>
</dbReference>
<gene>
    <name evidence="6" type="ORF">ISU02_07665</name>
</gene>
<dbReference type="InterPro" id="IPR000889">
    <property type="entry name" value="Glutathione_peroxidase"/>
</dbReference>
<evidence type="ECO:0000256" key="1">
    <source>
        <dbReference type="ARBA" id="ARBA00006926"/>
    </source>
</evidence>
<dbReference type="PIRSF" id="PIRSF000303">
    <property type="entry name" value="Glutathion_perox"/>
    <property type="match status" value="1"/>
</dbReference>
<dbReference type="PROSITE" id="PS51352">
    <property type="entry name" value="THIOREDOXIN_2"/>
    <property type="match status" value="1"/>
</dbReference>
<dbReference type="PRINTS" id="PR01011">
    <property type="entry name" value="GLUTPROXDASE"/>
</dbReference>
<evidence type="ECO:0000313" key="7">
    <source>
        <dbReference type="Proteomes" id="UP000614200"/>
    </source>
</evidence>
<dbReference type="EMBL" id="JADKNH010000004">
    <property type="protein sequence ID" value="MBF4692992.1"/>
    <property type="molecule type" value="Genomic_DNA"/>
</dbReference>
<dbReference type="InterPro" id="IPR013766">
    <property type="entry name" value="Thioredoxin_domain"/>
</dbReference>
<keyword evidence="2 4" id="KW-0575">Peroxidase</keyword>
<dbReference type="PANTHER" id="PTHR11592">
    <property type="entry name" value="GLUTATHIONE PEROXIDASE"/>
    <property type="match status" value="1"/>
</dbReference>
<organism evidence="6 7">
    <name type="scientific">Fusibacter ferrireducens</name>
    <dbReference type="NCBI Taxonomy" id="2785058"/>
    <lineage>
        <taxon>Bacteria</taxon>
        <taxon>Bacillati</taxon>
        <taxon>Bacillota</taxon>
        <taxon>Clostridia</taxon>
        <taxon>Eubacteriales</taxon>
        <taxon>Eubacteriales Family XII. Incertae Sedis</taxon>
        <taxon>Fusibacter</taxon>
    </lineage>
</organism>
<dbReference type="RefSeq" id="WP_194701229.1">
    <property type="nucleotide sequence ID" value="NZ_JADKNH010000004.1"/>
</dbReference>
<dbReference type="InterPro" id="IPR029759">
    <property type="entry name" value="GPX_AS"/>
</dbReference>
<dbReference type="PROSITE" id="PS51355">
    <property type="entry name" value="GLUTATHIONE_PEROXID_3"/>
    <property type="match status" value="1"/>
</dbReference>
<protein>
    <recommendedName>
        <fullName evidence="4">Glutathione peroxidase</fullName>
    </recommendedName>
</protein>
<dbReference type="InterPro" id="IPR036249">
    <property type="entry name" value="Thioredoxin-like_sf"/>
</dbReference>
<dbReference type="GO" id="GO:0004601">
    <property type="term" value="F:peroxidase activity"/>
    <property type="evidence" value="ECO:0007669"/>
    <property type="project" value="UniProtKB-KW"/>
</dbReference>
<dbReference type="PROSITE" id="PS00460">
    <property type="entry name" value="GLUTATHIONE_PEROXID_1"/>
    <property type="match status" value="1"/>
</dbReference>